<proteinExistence type="predicted"/>
<sequence>MTTMSELLLTPRFSNIEVINEAANLDNVVDTIEISETPDVVAYLPKNTFFVNHGDGFSK</sequence>
<evidence type="ECO:0000313" key="1">
    <source>
        <dbReference type="EMBL" id="EUJ43571.1"/>
    </source>
</evidence>
<accession>W7D6V5</accession>
<dbReference type="Proteomes" id="UP000019248">
    <property type="component" value="Unassembled WGS sequence"/>
</dbReference>
<dbReference type="RefSeq" id="WP_206538200.1">
    <property type="nucleotide sequence ID" value="NZ_AODL01000022.1"/>
</dbReference>
<keyword evidence="2" id="KW-1185">Reference proteome</keyword>
<protein>
    <submittedName>
        <fullName evidence="1">Purine catabolism regulatory-like family protein</fullName>
    </submittedName>
</protein>
<dbReference type="EMBL" id="AODL01000022">
    <property type="protein sequence ID" value="EUJ43571.1"/>
    <property type="molecule type" value="Genomic_DNA"/>
</dbReference>
<gene>
    <name evidence="1" type="ORF">PRIP_12354</name>
</gene>
<comment type="caution">
    <text evidence="1">The sequence shown here is derived from an EMBL/GenBank/DDBJ whole genome shotgun (WGS) entry which is preliminary data.</text>
</comment>
<organism evidence="1 2">
    <name type="scientific">Listeria riparia FSL S10-1204</name>
    <dbReference type="NCBI Taxonomy" id="1265816"/>
    <lineage>
        <taxon>Bacteria</taxon>
        <taxon>Bacillati</taxon>
        <taxon>Bacillota</taxon>
        <taxon>Bacilli</taxon>
        <taxon>Bacillales</taxon>
        <taxon>Listeriaceae</taxon>
        <taxon>Listeria</taxon>
    </lineage>
</organism>
<reference evidence="1 2" key="1">
    <citation type="journal article" date="2014" name="Int. J. Syst. Evol. Microbiol.">
        <title>Listeria floridensis sp. nov., Listeria aquatica sp. nov., Listeria cornellensis sp. nov., Listeria riparia sp. nov. and Listeria grandensis sp. nov., from agricultural and natural environments.</title>
        <authorList>
            <person name="den Bakker H.C."/>
            <person name="Warchocki S."/>
            <person name="Wright E.M."/>
            <person name="Allred A.F."/>
            <person name="Ahlstrom C."/>
            <person name="Manuel C.S."/>
            <person name="Stasiewicz M.J."/>
            <person name="Burrell A."/>
            <person name="Roof S."/>
            <person name="Strawn L."/>
            <person name="Fortes E.D."/>
            <person name="Nightingale K.K."/>
            <person name="Kephart D."/>
            <person name="Wiedmann M."/>
        </authorList>
    </citation>
    <scope>NUCLEOTIDE SEQUENCE [LARGE SCALE GENOMIC DNA]</scope>
    <source>
        <strain evidence="1 2">FSL S10-1204</strain>
    </source>
</reference>
<name>W7D6V5_9LIST</name>
<evidence type="ECO:0000313" key="2">
    <source>
        <dbReference type="Proteomes" id="UP000019248"/>
    </source>
</evidence>
<dbReference type="PATRIC" id="fig|1265816.5.peg.2437"/>
<dbReference type="AlphaFoldDB" id="W7D6V5"/>